<dbReference type="Proteomes" id="UP001596447">
    <property type="component" value="Unassembled WGS sequence"/>
</dbReference>
<keyword evidence="1" id="KW-0812">Transmembrane</keyword>
<keyword evidence="1" id="KW-0472">Membrane</keyword>
<evidence type="ECO:0000259" key="2">
    <source>
        <dbReference type="Pfam" id="PF25934"/>
    </source>
</evidence>
<organism evidence="3 4">
    <name type="scientific">Halospeciosus flavus</name>
    <dbReference type="NCBI Taxonomy" id="3032283"/>
    <lineage>
        <taxon>Archaea</taxon>
        <taxon>Methanobacteriati</taxon>
        <taxon>Methanobacteriota</taxon>
        <taxon>Stenosarchaea group</taxon>
        <taxon>Halobacteria</taxon>
        <taxon>Halobacteriales</taxon>
        <taxon>Halobacteriaceae</taxon>
        <taxon>Halospeciosus</taxon>
    </lineage>
</organism>
<accession>A0ABD5Z570</accession>
<reference evidence="3 4" key="1">
    <citation type="journal article" date="2019" name="Int. J. Syst. Evol. Microbiol.">
        <title>The Global Catalogue of Microorganisms (GCM) 10K type strain sequencing project: providing services to taxonomists for standard genome sequencing and annotation.</title>
        <authorList>
            <consortium name="The Broad Institute Genomics Platform"/>
            <consortium name="The Broad Institute Genome Sequencing Center for Infectious Disease"/>
            <person name="Wu L."/>
            <person name="Ma J."/>
        </authorList>
    </citation>
    <scope>NUCLEOTIDE SEQUENCE [LARGE SCALE GENOMIC DNA]</scope>
    <source>
        <strain evidence="3 4">XZGYJ-43</strain>
    </source>
</reference>
<evidence type="ECO:0000313" key="3">
    <source>
        <dbReference type="EMBL" id="MFC7200352.1"/>
    </source>
</evidence>
<name>A0ABD5Z570_9EURY</name>
<evidence type="ECO:0000256" key="1">
    <source>
        <dbReference type="SAM" id="Phobius"/>
    </source>
</evidence>
<gene>
    <name evidence="3" type="ORF">ACFQJ9_13170</name>
</gene>
<sequence>MTLVSVVRRVVLVAGVLSLLLGAGLAGSVLLDDRPPERTLDVERTTEVSNATTYANLTVEQRRAFDRARTGETVALSREEAAAWQRVDAVQYEGSVYDVDVVHGDPSGFGGLVGSVGALLGLLGAGLLALGYVLAGGGEGA</sequence>
<dbReference type="RefSeq" id="WP_279527134.1">
    <property type="nucleotide sequence ID" value="NZ_CP122312.1"/>
</dbReference>
<proteinExistence type="predicted"/>
<keyword evidence="4" id="KW-1185">Reference proteome</keyword>
<dbReference type="EMBL" id="JBHTAR010000011">
    <property type="protein sequence ID" value="MFC7200352.1"/>
    <property type="molecule type" value="Genomic_DNA"/>
</dbReference>
<dbReference type="AlphaFoldDB" id="A0ABD5Z570"/>
<dbReference type="InterPro" id="IPR058285">
    <property type="entry name" value="DUF7979"/>
</dbReference>
<evidence type="ECO:0000313" key="4">
    <source>
        <dbReference type="Proteomes" id="UP001596447"/>
    </source>
</evidence>
<feature type="transmembrane region" description="Helical" evidence="1">
    <location>
        <begin position="112"/>
        <end position="135"/>
    </location>
</feature>
<keyword evidence="1" id="KW-1133">Transmembrane helix</keyword>
<feature type="domain" description="DUF7979" evidence="2">
    <location>
        <begin position="38"/>
        <end position="99"/>
    </location>
</feature>
<comment type="caution">
    <text evidence="3">The sequence shown here is derived from an EMBL/GenBank/DDBJ whole genome shotgun (WGS) entry which is preliminary data.</text>
</comment>
<protein>
    <recommendedName>
        <fullName evidence="2">DUF7979 domain-containing protein</fullName>
    </recommendedName>
</protein>
<dbReference type="Pfam" id="PF25934">
    <property type="entry name" value="DUF7979"/>
    <property type="match status" value="1"/>
</dbReference>